<dbReference type="Gene3D" id="2.60.40.1170">
    <property type="entry name" value="Mu homology domain, subdomain B"/>
    <property type="match status" value="2"/>
</dbReference>
<name>A0ABS2AG56_9ACTN</name>
<accession>A0ABS2AG56</accession>
<feature type="domain" description="DUF7507" evidence="4">
    <location>
        <begin position="1693"/>
        <end position="1783"/>
    </location>
</feature>
<dbReference type="NCBIfam" id="TIGR01451">
    <property type="entry name" value="B_ant_repeat"/>
    <property type="match status" value="6"/>
</dbReference>
<feature type="domain" description="DUF7507" evidence="4">
    <location>
        <begin position="1128"/>
        <end position="1214"/>
    </location>
</feature>
<dbReference type="InterPro" id="IPR001434">
    <property type="entry name" value="OmcB-like_DUF11"/>
</dbReference>
<feature type="domain" description="DUF11" evidence="3">
    <location>
        <begin position="878"/>
        <end position="992"/>
    </location>
</feature>
<sequence>MSFARRIRPWRGLLARVAAVAVLTGMCLLLPAALPGAGPVATAATACPTPVALVNGDFELPVINAASMSLINETNMPGWKTTAPDKVFELWRQVRQGVDAGSREQFVELNANYVSTLYQDVATTPGQVLRWQLRHRGRLGTDVMAVNIGPASGVQVRQRTISDGQAWGTYGGNYTVPAGQTNTRFAFESISAAQNMPTHGNFLDGISFGTSACLFTTTTVSQAMATVGDVVTYTVTARNDGGNPAQLSVLSDDLPTGLTFVPGSIRSINGSATTTVSDAADSDTGEYAASTRTVSVRTGSGAGSSSGGTIPVGESRSFSYQARVTSAVAATTVGNDSAATYTDDLAGTRPTATSDPASTVVAAAADLAVSGTVAAPGVVAGRRATTNLTVTNGGPNSAGAVQVTATAPAGITNVSATTPQGTCTVSGSTAVCDVGSLTTSGTATVAVSGDVPAAATPGAQATLTASVASGTYELNQADNATSISATVATQADLDVALTYTPSTPVAGGTVTYTATVANSGPSTARTVVLTDPVATGSTFVSASTPGGSCSFSSTRTVECTLPDLNPGATQAVTIVVQLDPGGSGAINNAVSVSASTPDPVVGNNNRSVQSSGTSVADVGVSLTLGASSAQPGDTVPFTLVVTNHGPSTATNVSFNTVVPPGITVIRPSSPYCTATACTFPGLAPGQVVTIPGTTRVEADAAAGVQQGSTTVISPTTDNNPANDTDTVTFTILLRADLAVTQSLTDSGGSPTLVAGRTVRGVVTVTNNGPTRADGVSLRQPVPAGRTIPVATISGGGSCTFQGTGSPGSVTPDGGIYLCTVASLAGSATWTITFADVPLPPGYQGTTFARTASVSSSAPDPDPANDSVTTTATVEHRADLRVTMTTSTPTAVQTGPVAFRATVENLGPSDAASVVMREDTSGGLTLTTGTPTSGAYDPTARTWTLGSLAVAATERLDLAGQAQSAGSHTATTQIVSSASTDSGSSNDSDSATVTVAAAAPSLGLEVTTTVAPGSASGAGAGDTITYTYRVTNTGNLPMSQLVVSGSRGGPGTCGTTVLAPGAVTTCPAGSYQVTSADVTAGQPIADVVTADAENSATTGPVQYAKVTAKNPVAAAHPSLVVVVWPTVSTAGRQNAAAVGDRIDYAYEIVNNGNVAMEFIGLTDTRASGISCPATTLAIGASMICTAASGYVVTQSDLDVGGPVSDAVTVSARPAGLTTASTYGPFHADISVAAPVPALEMLVTADRSAPAGAGDVIGYDYAVTNVGNVTVGQIDVTDELIDVIDCPAPTVAVGATMTCTSDGGYAVTQDDVDAGVNIEDDAVVIGQGVAPGSAVVTAEGYDPVPVVAAARAMSIAVTPTVTPSSHASGLTLGDRIAYAYTVRNTGNVTARTVTVTDSRFGTASCPSATVAVGATMACTAGAAYTVTQDDVDTGGSIALTARVRAGTTVLDSATTGLPLASARGSLTLTVTPVVAPASHSAAVEAGDTIGYSYRVVNAGLVTMRGVAVDDDTLGAAACDATTLTPGASTRCTSPRSYTVTAQDIDDGEAITTEAYVSGRLPGGATVTFGPATAGVAVLAPAPGLSVLATATVTPAAHQYAAQPGDTVAYTFAVANTGNRALTGIVVTATRSGVARCPAATLAVRATMTCTGLREVTVGQPDLDAGGPLIESVRATAGALAFGPFTVATPLERPAPTLQIVAATTVTPAAHRSGVTAADSIAVAYRVTNTGNVSMTALTVSSATCPVPALRPGAVVTCPVPAAYAVTQADVDRNQPLSFQASATATWSGRAFTFGPAAATVPVAAPRPRVTAVQTATWTDRDGDGRLGVADDVVSTFQVTNTGNVTLVNVRVTGLPAAVTCTPARLAPGARATCVSAPYHLTAADLAAGERTSEAIVTGDVESMGRPARAAAPSTVVVPADSPDAPGTVPVTGPAAARMALTGGALLALGVALMLLLTVTPEGETRRTPVRLPGRHRR</sequence>
<dbReference type="PANTHER" id="PTHR34819">
    <property type="entry name" value="LARGE CYSTEINE-RICH PERIPLASMIC PROTEIN OMCB"/>
    <property type="match status" value="1"/>
</dbReference>
<evidence type="ECO:0000256" key="1">
    <source>
        <dbReference type="SAM" id="MobiDB-lite"/>
    </source>
</evidence>
<feature type="domain" description="DUF7507" evidence="4">
    <location>
        <begin position="1352"/>
        <end position="1443"/>
    </location>
</feature>
<reference evidence="5 6" key="1">
    <citation type="submission" date="2021-01" db="EMBL/GenBank/DDBJ databases">
        <title>Actinoplanes sp. nov. LDG1-06 isolated from lichen.</title>
        <authorList>
            <person name="Saeng-In P."/>
            <person name="Phongsopitanun W."/>
            <person name="Kanchanasin P."/>
            <person name="Yuki M."/>
            <person name="Kudo T."/>
            <person name="Ohkuma M."/>
            <person name="Tanasupawat S."/>
        </authorList>
    </citation>
    <scope>NUCLEOTIDE SEQUENCE [LARGE SCALE GENOMIC DNA]</scope>
    <source>
        <strain evidence="5 6">LDG1-06</strain>
    </source>
</reference>
<dbReference type="Gene3D" id="2.60.40.10">
    <property type="entry name" value="Immunoglobulins"/>
    <property type="match status" value="1"/>
</dbReference>
<feature type="domain" description="DUF11" evidence="3">
    <location>
        <begin position="366"/>
        <end position="483"/>
    </location>
</feature>
<keyword evidence="6" id="KW-1185">Reference proteome</keyword>
<dbReference type="InterPro" id="IPR047589">
    <property type="entry name" value="DUF11_rpt"/>
</dbReference>
<evidence type="ECO:0000256" key="2">
    <source>
        <dbReference type="SAM" id="Phobius"/>
    </source>
</evidence>
<keyword evidence="2" id="KW-0472">Membrane</keyword>
<protein>
    <submittedName>
        <fullName evidence="5">DUF11 domain-containing protein</fullName>
    </submittedName>
</protein>
<feature type="transmembrane region" description="Helical" evidence="2">
    <location>
        <begin position="1936"/>
        <end position="1956"/>
    </location>
</feature>
<feature type="compositionally biased region" description="Low complexity" evidence="1">
    <location>
        <begin position="975"/>
        <end position="990"/>
    </location>
</feature>
<organism evidence="5 6">
    <name type="scientific">Paractinoplanes ovalisporus</name>
    <dbReference type="NCBI Taxonomy" id="2810368"/>
    <lineage>
        <taxon>Bacteria</taxon>
        <taxon>Bacillati</taxon>
        <taxon>Actinomycetota</taxon>
        <taxon>Actinomycetes</taxon>
        <taxon>Micromonosporales</taxon>
        <taxon>Micromonosporaceae</taxon>
        <taxon>Paractinoplanes</taxon>
    </lineage>
</organism>
<evidence type="ECO:0000259" key="3">
    <source>
        <dbReference type="Pfam" id="PF01345"/>
    </source>
</evidence>
<comment type="caution">
    <text evidence="5">The sequence shown here is derived from an EMBL/GenBank/DDBJ whole genome shotgun (WGS) entry which is preliminary data.</text>
</comment>
<feature type="domain" description="DUF11" evidence="3">
    <location>
        <begin position="492"/>
        <end position="608"/>
    </location>
</feature>
<dbReference type="PANTHER" id="PTHR34819:SF3">
    <property type="entry name" value="CELL SURFACE PROTEIN"/>
    <property type="match status" value="1"/>
</dbReference>
<dbReference type="EMBL" id="JAENHP010000008">
    <property type="protein sequence ID" value="MBM2618824.1"/>
    <property type="molecule type" value="Genomic_DNA"/>
</dbReference>
<gene>
    <name evidence="5" type="ORF">JIG36_25010</name>
</gene>
<dbReference type="Gene3D" id="2.60.40.740">
    <property type="match status" value="1"/>
</dbReference>
<feature type="domain" description="DUF7507" evidence="4">
    <location>
        <begin position="1805"/>
        <end position="1899"/>
    </location>
</feature>
<evidence type="ECO:0000313" key="6">
    <source>
        <dbReference type="Proteomes" id="UP000632138"/>
    </source>
</evidence>
<feature type="domain" description="DUF11" evidence="3">
    <location>
        <begin position="617"/>
        <end position="728"/>
    </location>
</feature>
<feature type="domain" description="DUF7507" evidence="4">
    <location>
        <begin position="999"/>
        <end position="1095"/>
    </location>
</feature>
<dbReference type="InterPro" id="IPR013783">
    <property type="entry name" value="Ig-like_fold"/>
</dbReference>
<dbReference type="InterPro" id="IPR055354">
    <property type="entry name" value="DUF7507"/>
</dbReference>
<feature type="domain" description="DUF7507" evidence="4">
    <location>
        <begin position="1475"/>
        <end position="1565"/>
    </location>
</feature>
<keyword evidence="2" id="KW-1133">Transmembrane helix</keyword>
<dbReference type="Pfam" id="PF24346">
    <property type="entry name" value="DUF7507"/>
    <property type="match status" value="8"/>
</dbReference>
<dbReference type="InterPro" id="IPR051172">
    <property type="entry name" value="Chlamydia_OmcB"/>
</dbReference>
<evidence type="ECO:0000259" key="4">
    <source>
        <dbReference type="Pfam" id="PF24346"/>
    </source>
</evidence>
<feature type="domain" description="DUF7507" evidence="4">
    <location>
        <begin position="1235"/>
        <end position="1326"/>
    </location>
</feature>
<evidence type="ECO:0000313" key="5">
    <source>
        <dbReference type="EMBL" id="MBM2618824.1"/>
    </source>
</evidence>
<feature type="domain" description="DUF7507" evidence="4">
    <location>
        <begin position="1580"/>
        <end position="1663"/>
    </location>
</feature>
<dbReference type="RefSeq" id="WP_203378834.1">
    <property type="nucleotide sequence ID" value="NZ_JAENHP010000008.1"/>
</dbReference>
<feature type="domain" description="DUF11" evidence="3">
    <location>
        <begin position="217"/>
        <end position="327"/>
    </location>
</feature>
<feature type="compositionally biased region" description="Polar residues" evidence="1">
    <location>
        <begin position="961"/>
        <end position="974"/>
    </location>
</feature>
<feature type="region of interest" description="Disordered" evidence="1">
    <location>
        <begin position="961"/>
        <end position="990"/>
    </location>
</feature>
<feature type="domain" description="DUF11" evidence="3">
    <location>
        <begin position="736"/>
        <end position="870"/>
    </location>
</feature>
<dbReference type="Pfam" id="PF01345">
    <property type="entry name" value="DUF11"/>
    <property type="match status" value="6"/>
</dbReference>
<dbReference type="Proteomes" id="UP000632138">
    <property type="component" value="Unassembled WGS sequence"/>
</dbReference>
<proteinExistence type="predicted"/>
<keyword evidence="2" id="KW-0812">Transmembrane</keyword>